<comment type="similarity">
    <text evidence="5">Belongs to the helicase family. DinG subfamily.</text>
</comment>
<feature type="region of interest" description="Disordered" evidence="8">
    <location>
        <begin position="300"/>
        <end position="340"/>
    </location>
</feature>
<dbReference type="Gene3D" id="3.40.50.300">
    <property type="entry name" value="P-loop containing nucleotide triphosphate hydrolases"/>
    <property type="match status" value="2"/>
</dbReference>
<dbReference type="PROSITE" id="PS51193">
    <property type="entry name" value="HELICASE_ATP_BIND_2"/>
    <property type="match status" value="1"/>
</dbReference>
<dbReference type="EC" id="5.6.2.3" evidence="6"/>
<reference evidence="10" key="1">
    <citation type="journal article" date="2020" name="mSystems">
        <title>Genome- and Community-Level Interaction Insights into Carbon Utilization and Element Cycling Functions of Hydrothermarchaeota in Hydrothermal Sediment.</title>
        <authorList>
            <person name="Zhou Z."/>
            <person name="Liu Y."/>
            <person name="Xu W."/>
            <person name="Pan J."/>
            <person name="Luo Z.H."/>
            <person name="Li M."/>
        </authorList>
    </citation>
    <scope>NUCLEOTIDE SEQUENCE [LARGE SCALE GENOMIC DNA]</scope>
    <source>
        <strain evidence="10">SpSt-1182</strain>
    </source>
</reference>
<evidence type="ECO:0000256" key="5">
    <source>
        <dbReference type="ARBA" id="ARBA00038058"/>
    </source>
</evidence>
<dbReference type="InterPro" id="IPR014001">
    <property type="entry name" value="Helicase_ATP-bd"/>
</dbReference>
<evidence type="ECO:0000256" key="7">
    <source>
        <dbReference type="ARBA" id="ARBA00048954"/>
    </source>
</evidence>
<dbReference type="InterPro" id="IPR014013">
    <property type="entry name" value="Helic_SF1/SF2_ATP-bd_DinG/Rad3"/>
</dbReference>
<evidence type="ECO:0000313" key="10">
    <source>
        <dbReference type="EMBL" id="HDQ98993.1"/>
    </source>
</evidence>
<comment type="caution">
    <text evidence="10">The sequence shown here is derived from an EMBL/GenBank/DDBJ whole genome shotgun (WGS) entry which is preliminary data.</text>
</comment>
<evidence type="ECO:0000256" key="2">
    <source>
        <dbReference type="ARBA" id="ARBA00022741"/>
    </source>
</evidence>
<evidence type="ECO:0000256" key="4">
    <source>
        <dbReference type="ARBA" id="ARBA00022840"/>
    </source>
</evidence>
<accession>A0A7V0XEG1</accession>
<dbReference type="AlphaFoldDB" id="A0A7V0XEG1"/>
<dbReference type="GO" id="GO:0003676">
    <property type="term" value="F:nucleic acid binding"/>
    <property type="evidence" value="ECO:0007669"/>
    <property type="project" value="InterPro"/>
</dbReference>
<keyword evidence="4" id="KW-0067">ATP-binding</keyword>
<evidence type="ECO:0000256" key="8">
    <source>
        <dbReference type="SAM" id="MobiDB-lite"/>
    </source>
</evidence>
<evidence type="ECO:0000256" key="1">
    <source>
        <dbReference type="ARBA" id="ARBA00001966"/>
    </source>
</evidence>
<gene>
    <name evidence="10" type="ORF">ENN51_01710</name>
</gene>
<dbReference type="InterPro" id="IPR045028">
    <property type="entry name" value="DinG/Rad3-like"/>
</dbReference>
<dbReference type="GO" id="GO:0016818">
    <property type="term" value="F:hydrolase activity, acting on acid anhydrides, in phosphorus-containing anhydrides"/>
    <property type="evidence" value="ECO:0007669"/>
    <property type="project" value="InterPro"/>
</dbReference>
<keyword evidence="10" id="KW-0347">Helicase</keyword>
<comment type="catalytic activity">
    <reaction evidence="7">
        <text>ATP + H2O = ADP + phosphate + H(+)</text>
        <dbReference type="Rhea" id="RHEA:13065"/>
        <dbReference type="ChEBI" id="CHEBI:15377"/>
        <dbReference type="ChEBI" id="CHEBI:15378"/>
        <dbReference type="ChEBI" id="CHEBI:30616"/>
        <dbReference type="ChEBI" id="CHEBI:43474"/>
        <dbReference type="ChEBI" id="CHEBI:456216"/>
        <dbReference type="EC" id="5.6.2.3"/>
    </reaction>
</comment>
<evidence type="ECO:0000256" key="3">
    <source>
        <dbReference type="ARBA" id="ARBA00022801"/>
    </source>
</evidence>
<dbReference type="EMBL" id="DSBX01000061">
    <property type="protein sequence ID" value="HDQ98993.1"/>
    <property type="molecule type" value="Genomic_DNA"/>
</dbReference>
<evidence type="ECO:0000259" key="9">
    <source>
        <dbReference type="PROSITE" id="PS51193"/>
    </source>
</evidence>
<feature type="domain" description="Helicase ATP-binding" evidence="9">
    <location>
        <begin position="17"/>
        <end position="288"/>
    </location>
</feature>
<dbReference type="Proteomes" id="UP000885672">
    <property type="component" value="Unassembled WGS sequence"/>
</dbReference>
<name>A0A7V0XEG1_UNCW3</name>
<dbReference type="InterPro" id="IPR011545">
    <property type="entry name" value="DEAD/DEAH_box_helicase_dom"/>
</dbReference>
<keyword evidence="2" id="KW-0547">Nucleotide-binding</keyword>
<dbReference type="PANTHER" id="PTHR11472:SF34">
    <property type="entry name" value="REGULATOR OF TELOMERE ELONGATION HELICASE 1"/>
    <property type="match status" value="1"/>
</dbReference>
<dbReference type="InterPro" id="IPR027417">
    <property type="entry name" value="P-loop_NTPase"/>
</dbReference>
<feature type="non-terminal residue" evidence="10">
    <location>
        <position position="583"/>
    </location>
</feature>
<dbReference type="SMART" id="SM00487">
    <property type="entry name" value="DEXDc"/>
    <property type="match status" value="1"/>
</dbReference>
<dbReference type="PANTHER" id="PTHR11472">
    <property type="entry name" value="DNA REPAIR DEAD HELICASE RAD3/XP-D SUBFAMILY MEMBER"/>
    <property type="match status" value="1"/>
</dbReference>
<protein>
    <recommendedName>
        <fullName evidence="6">DNA 5'-3' helicase</fullName>
        <ecNumber evidence="6">5.6.2.3</ecNumber>
    </recommendedName>
</protein>
<sequence length="583" mass="63407">MTDPVAAVRKVFGPGRRLERELAGCELRPQQQAMAEAVAAAFTNKGRLAVEAGTGVGKSLAYLVPAAAWADRERGRVAISTYTRILQDQLVSRDTKLLTRLLPGVPRIEVAYGQENYLCRLRLHTRVTHGLFDSREQARAADALLEWSAATETGILLDAPVNLPPKLGRRVGRDSAACPRQRCPYFGECCWYKARRSWDAAAILVVNHALFFAGSGENGILPEFAAVVFDEAHRLEDAAVRHFGVQLNQGWLIGILDGLSPVSGRGLLQSLRGTGPVETLASETVACRAELAAFFDRLVTETPGPAPSRRGPTRSRRRPAEDRGPWNARRRLNGPVTPTPAVGLERLGTALSETSADLADEELAAELGGAGRWLREAAAGLRRFEEPGEENSVRWLETGPAGTTLNLTPLSVAEPLAGEVYPRLGTVVLTSATLAVADSFSFTAGRLGLQGFRFLRLDSPFDHRANSLLYVPGRMPLPSEPDYVAEAARLVGDIVAASRGRALVLFTSYEMMRRVHGLCDTGGHTALLQGEMPLPRLIEEFRTDVHSVLFATQSFWQGVDVPGQSLSCLIICRLPFEVPDDPR</sequence>
<dbReference type="GO" id="GO:0005524">
    <property type="term" value="F:ATP binding"/>
    <property type="evidence" value="ECO:0007669"/>
    <property type="project" value="UniProtKB-KW"/>
</dbReference>
<keyword evidence="3" id="KW-0378">Hydrolase</keyword>
<proteinExistence type="inferred from homology"/>
<dbReference type="Pfam" id="PF00270">
    <property type="entry name" value="DEAD"/>
    <property type="match status" value="1"/>
</dbReference>
<dbReference type="GO" id="GO:0006139">
    <property type="term" value="P:nucleobase-containing compound metabolic process"/>
    <property type="evidence" value="ECO:0007669"/>
    <property type="project" value="InterPro"/>
</dbReference>
<organism evidence="10">
    <name type="scientific">candidate division WOR-3 bacterium</name>
    <dbReference type="NCBI Taxonomy" id="2052148"/>
    <lineage>
        <taxon>Bacteria</taxon>
        <taxon>Bacteria division WOR-3</taxon>
    </lineage>
</organism>
<dbReference type="InterPro" id="IPR006555">
    <property type="entry name" value="ATP-dep_Helicase_C"/>
</dbReference>
<evidence type="ECO:0000256" key="6">
    <source>
        <dbReference type="ARBA" id="ARBA00044969"/>
    </source>
</evidence>
<dbReference type="GO" id="GO:0043139">
    <property type="term" value="F:5'-3' DNA helicase activity"/>
    <property type="evidence" value="ECO:0007669"/>
    <property type="project" value="UniProtKB-EC"/>
</dbReference>
<comment type="cofactor">
    <cofactor evidence="1">
        <name>[4Fe-4S] cluster</name>
        <dbReference type="ChEBI" id="CHEBI:49883"/>
    </cofactor>
</comment>
<dbReference type="SUPFAM" id="SSF52540">
    <property type="entry name" value="P-loop containing nucleoside triphosphate hydrolases"/>
    <property type="match status" value="1"/>
</dbReference>
<dbReference type="Pfam" id="PF13307">
    <property type="entry name" value="Helicase_C_2"/>
    <property type="match status" value="1"/>
</dbReference>